<sequence>MKESGPKLRSSLKKSRRCYEDSDTGTEYDILSEMEFIISGNSSDEDWESFRKKQLELMEEENRKPTKPTIQPIKKEVDTFVVVIYQDEDYPDVIESFNEEGAVVSAMVKTPRGNWKWPEIKDS</sequence>
<dbReference type="AlphaFoldDB" id="A0A1B6M8W5"/>
<feature type="non-terminal residue" evidence="1">
    <location>
        <position position="123"/>
    </location>
</feature>
<proteinExistence type="predicted"/>
<reference evidence="1" key="1">
    <citation type="submission" date="2015-11" db="EMBL/GenBank/DDBJ databases">
        <title>De novo transcriptome assembly of four potential Pierce s Disease insect vectors from Arizona vineyards.</title>
        <authorList>
            <person name="Tassone E.E."/>
        </authorList>
    </citation>
    <scope>NUCLEOTIDE SEQUENCE</scope>
</reference>
<evidence type="ECO:0000313" key="1">
    <source>
        <dbReference type="EMBL" id="JAT32367.1"/>
    </source>
</evidence>
<organism evidence="1">
    <name type="scientific">Graphocephala atropunctata</name>
    <dbReference type="NCBI Taxonomy" id="36148"/>
    <lineage>
        <taxon>Eukaryota</taxon>
        <taxon>Metazoa</taxon>
        <taxon>Ecdysozoa</taxon>
        <taxon>Arthropoda</taxon>
        <taxon>Hexapoda</taxon>
        <taxon>Insecta</taxon>
        <taxon>Pterygota</taxon>
        <taxon>Neoptera</taxon>
        <taxon>Paraneoptera</taxon>
        <taxon>Hemiptera</taxon>
        <taxon>Auchenorrhyncha</taxon>
        <taxon>Membracoidea</taxon>
        <taxon>Cicadellidae</taxon>
        <taxon>Cicadellinae</taxon>
        <taxon>Cicadellini</taxon>
        <taxon>Graphocephala</taxon>
    </lineage>
</organism>
<name>A0A1B6M8W5_9HEMI</name>
<gene>
    <name evidence="1" type="ORF">g.52921</name>
</gene>
<dbReference type="EMBL" id="GEBQ01007610">
    <property type="protein sequence ID" value="JAT32367.1"/>
    <property type="molecule type" value="Transcribed_RNA"/>
</dbReference>
<accession>A0A1B6M8W5</accession>
<protein>
    <submittedName>
        <fullName evidence="1">Uncharacterized protein</fullName>
    </submittedName>
</protein>